<dbReference type="Proteomes" id="UP000016638">
    <property type="component" value="Unassembled WGS sequence"/>
</dbReference>
<dbReference type="eggNOG" id="COG2721">
    <property type="taxonomic scope" value="Bacteria"/>
</dbReference>
<comment type="caution">
    <text evidence="4">The sequence shown here is derived from an EMBL/GenBank/DDBJ whole genome shotgun (WGS) entry which is preliminary data.</text>
</comment>
<dbReference type="SMART" id="SM00858">
    <property type="entry name" value="SAF"/>
    <property type="match status" value="1"/>
</dbReference>
<dbReference type="GO" id="GO:0016787">
    <property type="term" value="F:hydrolase activity"/>
    <property type="evidence" value="ECO:0007669"/>
    <property type="project" value="UniProtKB-KW"/>
</dbReference>
<dbReference type="InterPro" id="IPR044144">
    <property type="entry name" value="SAF_UxaA/GarD"/>
</dbReference>
<comment type="similarity">
    <text evidence="1">Belongs to the UxaA family.</text>
</comment>
<dbReference type="AlphaFoldDB" id="U2T1H4"/>
<feature type="domain" description="SAF" evidence="3">
    <location>
        <begin position="11"/>
        <end position="87"/>
    </location>
</feature>
<keyword evidence="2" id="KW-0456">Lyase</keyword>
<evidence type="ECO:0000256" key="1">
    <source>
        <dbReference type="ARBA" id="ARBA00010986"/>
    </source>
</evidence>
<evidence type="ECO:0000313" key="5">
    <source>
        <dbReference type="Proteomes" id="UP000016638"/>
    </source>
</evidence>
<accession>U2T1H4</accession>
<sequence>MYRALRIQRQDNVAVALEEVPAGGALEVDRDGEHPTGLVALETIQRGHKVATRAIAAGEDIVKYGVAIGHATRDIPPGAWVHTHNMATNLSGEVAYAYRPEPCDLEPVAPEGFRGFRRADGHVAVRNDIWVVPTVGCVNGVARRLAEENQDLVGGSVGTIRSLEHPFGCSQAGADLDQTSRLLAALVRHPNAGGVLVVSLGCENLTHERFLEELGPYDEGRVRFLTCQDVGDELEAGRDILRRLVGCARGFERVEIPVDELVIGLKCGGSDGLSGISANPVIGRVSDMLVARGGTSVLGEVPEMFGAESFLMGRCASRGVFDKACAMLNGFKQYFISHHEPVYDNPSPGNRTGGITTLEDKACGCVQKGGTAPIEDVIGYGESVTRRGLNLVTTPGNDLVSTTALAAAGAHLLLFSTGRGTPFGSVVPTLKVSTNSALAARKPSWIDYDAGVVVSGGASLDEVAAGLWGLVLKVASGAMTASETNGFSEIAIWKDGVTL</sequence>
<dbReference type="RefSeq" id="WP_021726648.1">
    <property type="nucleotide sequence ID" value="NZ_AWEZ01000061.1"/>
</dbReference>
<dbReference type="GO" id="GO:0019698">
    <property type="term" value="P:D-galacturonate catabolic process"/>
    <property type="evidence" value="ECO:0007669"/>
    <property type="project" value="TreeGrafter"/>
</dbReference>
<dbReference type="EMBL" id="AWEZ01000061">
    <property type="protein sequence ID" value="ERL06909.1"/>
    <property type="molecule type" value="Genomic_DNA"/>
</dbReference>
<dbReference type="Pfam" id="PF20629">
    <property type="entry name" value="GD_AH_C"/>
    <property type="match status" value="1"/>
</dbReference>
<dbReference type="PANTHER" id="PTHR30536:SF5">
    <property type="entry name" value="ALTRONATE DEHYDRATASE"/>
    <property type="match status" value="1"/>
</dbReference>
<reference evidence="4 5" key="1">
    <citation type="submission" date="2013-08" db="EMBL/GenBank/DDBJ databases">
        <authorList>
            <person name="Durkin A.S."/>
            <person name="Haft D.R."/>
            <person name="McCorrison J."/>
            <person name="Torralba M."/>
            <person name="Gillis M."/>
            <person name="Haft D.H."/>
            <person name="Methe B."/>
            <person name="Sutton G."/>
            <person name="Nelson K.E."/>
        </authorList>
    </citation>
    <scope>NUCLEOTIDE SEQUENCE [LARGE SCALE GENOMIC DNA]</scope>
    <source>
        <strain evidence="4 5">F0195</strain>
    </source>
</reference>
<evidence type="ECO:0000259" key="3">
    <source>
        <dbReference type="SMART" id="SM00858"/>
    </source>
</evidence>
<dbReference type="Gene3D" id="2.30.130.110">
    <property type="match status" value="1"/>
</dbReference>
<dbReference type="GO" id="GO:0016829">
    <property type="term" value="F:lyase activity"/>
    <property type="evidence" value="ECO:0007669"/>
    <property type="project" value="UniProtKB-KW"/>
</dbReference>
<dbReference type="Pfam" id="PF04295">
    <property type="entry name" value="GD_AH_second"/>
    <property type="match status" value="1"/>
</dbReference>
<dbReference type="CDD" id="cd11613">
    <property type="entry name" value="SAF_AH_GD"/>
    <property type="match status" value="1"/>
</dbReference>
<evidence type="ECO:0000313" key="4">
    <source>
        <dbReference type="EMBL" id="ERL06909.1"/>
    </source>
</evidence>
<name>U2T1H4_9ACTN</name>
<gene>
    <name evidence="4" type="ORF">HMPREF1316_0981</name>
</gene>
<dbReference type="InterPro" id="IPR007392">
    <property type="entry name" value="GD_AH_second"/>
</dbReference>
<dbReference type="PATRIC" id="fig|1125712.3.peg.1822"/>
<dbReference type="InterPro" id="IPR048332">
    <property type="entry name" value="GD_AH_C"/>
</dbReference>
<evidence type="ECO:0000256" key="2">
    <source>
        <dbReference type="ARBA" id="ARBA00023239"/>
    </source>
</evidence>
<organism evidence="4 5">
    <name type="scientific">Olsenella profusa F0195</name>
    <dbReference type="NCBI Taxonomy" id="1125712"/>
    <lineage>
        <taxon>Bacteria</taxon>
        <taxon>Bacillati</taxon>
        <taxon>Actinomycetota</taxon>
        <taxon>Coriobacteriia</taxon>
        <taxon>Coriobacteriales</taxon>
        <taxon>Atopobiaceae</taxon>
        <taxon>Olsenella</taxon>
    </lineage>
</organism>
<dbReference type="PANTHER" id="PTHR30536">
    <property type="entry name" value="ALTRONATE/GALACTARATE DEHYDRATASE"/>
    <property type="match status" value="1"/>
</dbReference>
<keyword evidence="4" id="KW-0378">Hydrolase</keyword>
<proteinExistence type="inferred from homology"/>
<dbReference type="OrthoDB" id="9804574at2"/>
<dbReference type="InterPro" id="IPR052172">
    <property type="entry name" value="UxaA_altronate/galactarate_dh"/>
</dbReference>
<protein>
    <submittedName>
        <fullName evidence="4">D-galactarate dehydratase/altronate hydrolase, C-terminal domain protein</fullName>
    </submittedName>
</protein>
<dbReference type="Pfam" id="PF08666">
    <property type="entry name" value="SAF"/>
    <property type="match status" value="1"/>
</dbReference>
<dbReference type="InterPro" id="IPR013974">
    <property type="entry name" value="SAF"/>
</dbReference>
<dbReference type="STRING" id="1125712.HMPREF1316_0981"/>
<keyword evidence="5" id="KW-1185">Reference proteome</keyword>